<reference evidence="3 4" key="1">
    <citation type="journal article" date="2018" name="Int. J. Syst. Bacteriol.">
        <title>Oceaniradius stylonemae gen. nov., sp. nov., isolated from a red alga, Stylonema cornu-cervi.</title>
        <authorList>
            <person name="Jeong S."/>
        </authorList>
    </citation>
    <scope>NUCLEOTIDE SEQUENCE [LARGE SCALE GENOMIC DNA]</scope>
    <source>
        <strain evidence="3 4">StC1</strain>
    </source>
</reference>
<sequence length="130" mass="13768">MGSMKNRLSALAAGTALCAIMAAPAGAGYTIYEDSAMPSVLFFEFDDMPGDDPTVISAPSGTAPPVVLNAPMTEEAPGATDDDRAEMADDDDEPLFSQSGGVGTIDNERMREIIIEDAIRDEVLRDVQLR</sequence>
<dbReference type="AlphaFoldDB" id="A0A3A8ALP9"/>
<accession>A0A3A8ALP9</accession>
<evidence type="ECO:0000313" key="4">
    <source>
        <dbReference type="Proteomes" id="UP000246132"/>
    </source>
</evidence>
<dbReference type="EMBL" id="QFWV02000005">
    <property type="protein sequence ID" value="RKF06833.1"/>
    <property type="molecule type" value="Genomic_DNA"/>
</dbReference>
<comment type="caution">
    <text evidence="3">The sequence shown here is derived from an EMBL/GenBank/DDBJ whole genome shotgun (WGS) entry which is preliminary data.</text>
</comment>
<feature type="signal peptide" evidence="2">
    <location>
        <begin position="1"/>
        <end position="27"/>
    </location>
</feature>
<evidence type="ECO:0000256" key="2">
    <source>
        <dbReference type="SAM" id="SignalP"/>
    </source>
</evidence>
<dbReference type="Proteomes" id="UP000246132">
    <property type="component" value="Unassembled WGS sequence"/>
</dbReference>
<evidence type="ECO:0000256" key="1">
    <source>
        <dbReference type="SAM" id="MobiDB-lite"/>
    </source>
</evidence>
<keyword evidence="2" id="KW-0732">Signal</keyword>
<feature type="chain" id="PRO_5018660569" evidence="2">
    <location>
        <begin position="28"/>
        <end position="130"/>
    </location>
</feature>
<keyword evidence="4" id="KW-1185">Reference proteome</keyword>
<proteinExistence type="predicted"/>
<gene>
    <name evidence="3" type="ORF">DEM25_009285</name>
</gene>
<protein>
    <submittedName>
        <fullName evidence="3">Uncharacterized protein</fullName>
    </submittedName>
</protein>
<name>A0A3A8ALP9_9HYPH</name>
<evidence type="ECO:0000313" key="3">
    <source>
        <dbReference type="EMBL" id="RKF06833.1"/>
    </source>
</evidence>
<organism evidence="3 4">
    <name type="scientific">Oceaniradius stylonematis</name>
    <dbReference type="NCBI Taxonomy" id="2184161"/>
    <lineage>
        <taxon>Bacteria</taxon>
        <taxon>Pseudomonadati</taxon>
        <taxon>Pseudomonadota</taxon>
        <taxon>Alphaproteobacteria</taxon>
        <taxon>Hyphomicrobiales</taxon>
        <taxon>Ahrensiaceae</taxon>
        <taxon>Oceaniradius</taxon>
    </lineage>
</organism>
<feature type="region of interest" description="Disordered" evidence="1">
    <location>
        <begin position="53"/>
        <end position="104"/>
    </location>
</feature>